<dbReference type="GO" id="GO:0005634">
    <property type="term" value="C:nucleus"/>
    <property type="evidence" value="ECO:0007669"/>
    <property type="project" value="UniProtKB-SubCell"/>
</dbReference>
<evidence type="ECO:0000256" key="5">
    <source>
        <dbReference type="ARBA" id="ARBA00023242"/>
    </source>
</evidence>
<evidence type="ECO:0000259" key="8">
    <source>
        <dbReference type="PROSITE" id="PS50157"/>
    </source>
</evidence>
<keyword evidence="3 6" id="KW-0863">Zinc-finger</keyword>
<evidence type="ECO:0000313" key="9">
    <source>
        <dbReference type="EMBL" id="CCE88886.1"/>
    </source>
</evidence>
<evidence type="ECO:0000313" key="10">
    <source>
        <dbReference type="Proteomes" id="UP000005222"/>
    </source>
</evidence>
<keyword evidence="5" id="KW-0539">Nucleus</keyword>
<reference evidence="9 10" key="1">
    <citation type="journal article" date="2012" name="G3 (Bethesda)">
        <title>Pichia sorbitophila, an interspecies yeast hybrid reveals early steps of genome resolution following polyploidization.</title>
        <authorList>
            <person name="Leh Louis V."/>
            <person name="Despons L."/>
            <person name="Friedrich A."/>
            <person name="Martin T."/>
            <person name="Durrens P."/>
            <person name="Casaregola S."/>
            <person name="Neuveglise C."/>
            <person name="Fairhead C."/>
            <person name="Marck C."/>
            <person name="Cruz J.A."/>
            <person name="Straub M.L."/>
            <person name="Kugler V."/>
            <person name="Sacerdot C."/>
            <person name="Uzunov Z."/>
            <person name="Thierry A."/>
            <person name="Weiss S."/>
            <person name="Bleykasten C."/>
            <person name="De Montigny J."/>
            <person name="Jacques N."/>
            <person name="Jung P."/>
            <person name="Lemaire M."/>
            <person name="Mallet S."/>
            <person name="Morel G."/>
            <person name="Richard G.F."/>
            <person name="Sarkar A."/>
            <person name="Savel G."/>
            <person name="Schacherer J."/>
            <person name="Seret M.L."/>
            <person name="Talla E."/>
            <person name="Samson G."/>
            <person name="Jubin C."/>
            <person name="Poulain J."/>
            <person name="Vacherie B."/>
            <person name="Barbe V."/>
            <person name="Pelletier E."/>
            <person name="Sherman D.J."/>
            <person name="Westhof E."/>
            <person name="Weissenbach J."/>
            <person name="Baret P.V."/>
            <person name="Wincker P."/>
            <person name="Gaillardin C."/>
            <person name="Dujon B."/>
            <person name="Souciet J.L."/>
        </authorList>
    </citation>
    <scope>NUCLEOTIDE SEQUENCE [LARGE SCALE GENOMIC DNA]</scope>
    <source>
        <strain evidence="10">ATCC MYA-4447 / BCRC 22081 / CBS 7064 / NBRC 10061 / NRRL Y-12695</strain>
    </source>
</reference>
<dbReference type="STRING" id="559304.G8YLF2"/>
<feature type="domain" description="C2H2-type" evidence="8">
    <location>
        <begin position="399"/>
        <end position="426"/>
    </location>
</feature>
<dbReference type="HOGENOM" id="CLU_521851_0_0_1"/>
<dbReference type="Gene3D" id="3.30.160.60">
    <property type="entry name" value="Classic Zinc Finger"/>
    <property type="match status" value="1"/>
</dbReference>
<dbReference type="OrthoDB" id="9439903at2759"/>
<dbReference type="AlphaFoldDB" id="G8YLF2"/>
<dbReference type="PANTHER" id="PTHR24396">
    <property type="entry name" value="ZINC FINGER PROTEIN"/>
    <property type="match status" value="1"/>
</dbReference>
<dbReference type="eggNOG" id="ENOG502S1NP">
    <property type="taxonomic scope" value="Eukaryota"/>
</dbReference>
<comment type="subcellular location">
    <subcellularLocation>
        <location evidence="1">Nucleus</location>
    </subcellularLocation>
</comment>
<gene>
    <name evidence="9" type="primary">Piso0_001676</name>
    <name evidence="9" type="ORF">GNLVRS01_PISO0F11621g</name>
</gene>
<proteinExistence type="predicted"/>
<dbReference type="PROSITE" id="PS00028">
    <property type="entry name" value="ZINC_FINGER_C2H2_1"/>
    <property type="match status" value="1"/>
</dbReference>
<dbReference type="SMART" id="SM00355">
    <property type="entry name" value="ZnF_C2H2"/>
    <property type="match status" value="1"/>
</dbReference>
<dbReference type="InterPro" id="IPR036236">
    <property type="entry name" value="Znf_C2H2_sf"/>
</dbReference>
<dbReference type="SUPFAM" id="SSF57667">
    <property type="entry name" value="beta-beta-alpha zinc fingers"/>
    <property type="match status" value="1"/>
</dbReference>
<dbReference type="EMBL" id="FO082054">
    <property type="protein sequence ID" value="CCE88886.1"/>
    <property type="molecule type" value="Genomic_DNA"/>
</dbReference>
<dbReference type="InParanoid" id="G8YLF2"/>
<dbReference type="PANTHER" id="PTHR24396:SF19">
    <property type="entry name" value="FI01119P"/>
    <property type="match status" value="1"/>
</dbReference>
<evidence type="ECO:0000256" key="4">
    <source>
        <dbReference type="ARBA" id="ARBA00022833"/>
    </source>
</evidence>
<dbReference type="PROSITE" id="PS50157">
    <property type="entry name" value="ZINC_FINGER_C2H2_2"/>
    <property type="match status" value="1"/>
</dbReference>
<accession>G8YLF2</accession>
<evidence type="ECO:0000256" key="6">
    <source>
        <dbReference type="PROSITE-ProRule" id="PRU00042"/>
    </source>
</evidence>
<keyword evidence="2" id="KW-0479">Metal-binding</keyword>
<organism evidence="9 10">
    <name type="scientific">Pichia sorbitophila (strain ATCC MYA-4447 / BCRC 22081 / CBS 7064 / NBRC 10061 / NRRL Y-12695)</name>
    <name type="common">Hybrid yeast</name>
    <dbReference type="NCBI Taxonomy" id="559304"/>
    <lineage>
        <taxon>Eukaryota</taxon>
        <taxon>Fungi</taxon>
        <taxon>Dikarya</taxon>
        <taxon>Ascomycota</taxon>
        <taxon>Saccharomycotina</taxon>
        <taxon>Pichiomycetes</taxon>
        <taxon>Debaryomycetaceae</taxon>
        <taxon>Millerozyma</taxon>
    </lineage>
</organism>
<dbReference type="GO" id="GO:0000981">
    <property type="term" value="F:DNA-binding transcription factor activity, RNA polymerase II-specific"/>
    <property type="evidence" value="ECO:0007669"/>
    <property type="project" value="TreeGrafter"/>
</dbReference>
<evidence type="ECO:0000256" key="1">
    <source>
        <dbReference type="ARBA" id="ARBA00004123"/>
    </source>
</evidence>
<keyword evidence="4" id="KW-0862">Zinc</keyword>
<sequence length="522" mass="57655">MFSVGLVHESPRWFDKNLLKLKVGVYGFLTRIAWTRKSLFPSASERQYSRQLWSRHAVACAADDLELFNDAGVPSGLSYSDYSPSEAATGSFSHPFKMDDSTEKPTIDSFESFIGFAEPDLHAARLDFDSVVSQASPHEDRDGGAKQSRKRRFEATNDAATNDNTLSTPSSISLSSYSGAGAHGSINEDQLGLVHDEPKTLHGRQRLHDQTSLADVDQLFNDWVKGYPKAQFGASFSKGVGAINIAGPKNRGYKHTASSEVSLAAYHGVSSITESDSSAPSLSSSFSSIPSSSPHVVYPYQQDSLAGINSSRSNTSISEAESHAYAVQMFENLHFRNHNQNEDFANEQALLPSQKAIGPSMPHGVSSVGSRFKFENQFQNYMSPEVMSKRAKLNDVARFECKHCNARFKVKGYLTRHLKKHSASKAFKCPFYTEPKDGTSVTKCHPSGGFSRRDTYKTHLKALHFIYPPGTRSAERSYTNGRCAGCFQYFENNAVWLESHIETGACSGAVENQEFNVKSEYE</sequence>
<protein>
    <submittedName>
        <fullName evidence="9">Piso0_001676 protein</fullName>
    </submittedName>
</protein>
<name>G8YLF2_PICSO</name>
<feature type="region of interest" description="Disordered" evidence="7">
    <location>
        <begin position="134"/>
        <end position="172"/>
    </location>
</feature>
<dbReference type="GO" id="GO:0000978">
    <property type="term" value="F:RNA polymerase II cis-regulatory region sequence-specific DNA binding"/>
    <property type="evidence" value="ECO:0007669"/>
    <property type="project" value="TreeGrafter"/>
</dbReference>
<evidence type="ECO:0000256" key="2">
    <source>
        <dbReference type="ARBA" id="ARBA00022723"/>
    </source>
</evidence>
<dbReference type="GO" id="GO:0008270">
    <property type="term" value="F:zinc ion binding"/>
    <property type="evidence" value="ECO:0007669"/>
    <property type="project" value="UniProtKB-KW"/>
</dbReference>
<keyword evidence="10" id="KW-1185">Reference proteome</keyword>
<evidence type="ECO:0000256" key="3">
    <source>
        <dbReference type="ARBA" id="ARBA00022771"/>
    </source>
</evidence>
<evidence type="ECO:0000256" key="7">
    <source>
        <dbReference type="SAM" id="MobiDB-lite"/>
    </source>
</evidence>
<dbReference type="InterPro" id="IPR051643">
    <property type="entry name" value="Transcr_Reg_ZincFinger"/>
</dbReference>
<dbReference type="InterPro" id="IPR013087">
    <property type="entry name" value="Znf_C2H2_type"/>
</dbReference>
<dbReference type="Proteomes" id="UP000005222">
    <property type="component" value="Chromosome F"/>
</dbReference>